<keyword evidence="2" id="KW-0858">Xylan degradation</keyword>
<evidence type="ECO:0000313" key="10">
    <source>
        <dbReference type="Proteomes" id="UP000321436"/>
    </source>
</evidence>
<dbReference type="InterPro" id="IPR052176">
    <property type="entry name" value="Glycosyl_Hydrlase_43_Enz"/>
</dbReference>
<organism evidence="9 10">
    <name type="scientific">Chitinophaga cymbidii</name>
    <dbReference type="NCBI Taxonomy" id="1096750"/>
    <lineage>
        <taxon>Bacteria</taxon>
        <taxon>Pseudomonadati</taxon>
        <taxon>Bacteroidota</taxon>
        <taxon>Chitinophagia</taxon>
        <taxon>Chitinophagales</taxon>
        <taxon>Chitinophagaceae</taxon>
        <taxon>Chitinophaga</taxon>
    </lineage>
</organism>
<evidence type="ECO:0000256" key="5">
    <source>
        <dbReference type="ARBA" id="ARBA00023295"/>
    </source>
</evidence>
<dbReference type="PANTHER" id="PTHR43772">
    <property type="entry name" value="ENDO-1,4-BETA-XYLANASE"/>
    <property type="match status" value="1"/>
</dbReference>
<comment type="caution">
    <text evidence="9">The sequence shown here is derived from an EMBL/GenBank/DDBJ whole genome shotgun (WGS) entry which is preliminary data.</text>
</comment>
<dbReference type="InterPro" id="IPR006710">
    <property type="entry name" value="Glyco_hydro_43"/>
</dbReference>
<dbReference type="AlphaFoldDB" id="A0A512RFC6"/>
<dbReference type="PANTHER" id="PTHR43772:SF2">
    <property type="entry name" value="PUTATIVE (AFU_ORTHOLOGUE AFUA_2G04480)-RELATED"/>
    <property type="match status" value="1"/>
</dbReference>
<dbReference type="GO" id="GO:0045493">
    <property type="term" value="P:xylan catabolic process"/>
    <property type="evidence" value="ECO:0007669"/>
    <property type="project" value="UniProtKB-KW"/>
</dbReference>
<evidence type="ECO:0000256" key="1">
    <source>
        <dbReference type="ARBA" id="ARBA00009865"/>
    </source>
</evidence>
<evidence type="ECO:0000256" key="6">
    <source>
        <dbReference type="PIRSR" id="PIRSR606710-1"/>
    </source>
</evidence>
<dbReference type="GO" id="GO:0004553">
    <property type="term" value="F:hydrolase activity, hydrolyzing O-glycosyl compounds"/>
    <property type="evidence" value="ECO:0007669"/>
    <property type="project" value="InterPro"/>
</dbReference>
<proteinExistence type="inferred from homology"/>
<evidence type="ECO:0000256" key="8">
    <source>
        <dbReference type="RuleBase" id="RU361187"/>
    </source>
</evidence>
<dbReference type="Pfam" id="PF04616">
    <property type="entry name" value="Glyco_hydro_43"/>
    <property type="match status" value="1"/>
</dbReference>
<gene>
    <name evidence="9" type="ORF">CCY01nite_06080</name>
</gene>
<name>A0A512RFC6_9BACT</name>
<evidence type="ECO:0000256" key="7">
    <source>
        <dbReference type="PIRSR" id="PIRSR606710-2"/>
    </source>
</evidence>
<dbReference type="RefSeq" id="WP_146857826.1">
    <property type="nucleotide sequence ID" value="NZ_BKAU01000001.1"/>
</dbReference>
<accession>A0A512RFC6</accession>
<keyword evidence="5 8" id="KW-0326">Glycosidase</keyword>
<sequence>MNLITLLLLLPSLLPVKDSTPLLLADPTVFTYKGKYYAYGTNGANANLGIPVYTSGDLVNWTDRGFALKKGDAFGDHGFWAPQVFRYGKKFYMAYTANESIAIAVSDRPEGPFRQQLREPLPASGKQIDPFVFFDGGKIYLYHVRLDKGNRIFVGEMKDDLSAVIPGTLRECIHADTGWENTQHAPWPVAEGPTMIKKNGRYYLFFSCNDFRNIDYAVGVAVADSPLGPFTRIPNNPVISRHNTGANGSGHGDVLAVKGKWYYVFHTHFNAQKVGPRKTVIMEMNWKGTLPEVLPGTFKWLSVDQNK</sequence>
<dbReference type="OrthoDB" id="9801455at2"/>
<comment type="similarity">
    <text evidence="1 8">Belongs to the glycosyl hydrolase 43 family.</text>
</comment>
<feature type="site" description="Important for catalytic activity, responsible for pKa modulation of the active site Glu and correct orientation of both the proton donor and substrate" evidence="7">
    <location>
        <position position="129"/>
    </location>
</feature>
<dbReference type="EMBL" id="BKAU01000001">
    <property type="protein sequence ID" value="GEP94348.1"/>
    <property type="molecule type" value="Genomic_DNA"/>
</dbReference>
<dbReference type="CDD" id="cd08991">
    <property type="entry name" value="GH43_HoAraf43-like"/>
    <property type="match status" value="1"/>
</dbReference>
<dbReference type="Proteomes" id="UP000321436">
    <property type="component" value="Unassembled WGS sequence"/>
</dbReference>
<feature type="active site" description="Proton donor" evidence="6">
    <location>
        <position position="191"/>
    </location>
</feature>
<evidence type="ECO:0000256" key="2">
    <source>
        <dbReference type="ARBA" id="ARBA00022651"/>
    </source>
</evidence>
<reference evidence="9 10" key="1">
    <citation type="submission" date="2019-07" db="EMBL/GenBank/DDBJ databases">
        <title>Whole genome shotgun sequence of Chitinophaga cymbidii NBRC 109752.</title>
        <authorList>
            <person name="Hosoyama A."/>
            <person name="Uohara A."/>
            <person name="Ohji S."/>
            <person name="Ichikawa N."/>
        </authorList>
    </citation>
    <scope>NUCLEOTIDE SEQUENCE [LARGE SCALE GENOMIC DNA]</scope>
    <source>
        <strain evidence="9 10">NBRC 109752</strain>
    </source>
</reference>
<dbReference type="InterPro" id="IPR023296">
    <property type="entry name" value="Glyco_hydro_beta-prop_sf"/>
</dbReference>
<feature type="active site" description="Proton acceptor" evidence="6">
    <location>
        <position position="26"/>
    </location>
</feature>
<evidence type="ECO:0000313" key="9">
    <source>
        <dbReference type="EMBL" id="GEP94348.1"/>
    </source>
</evidence>
<dbReference type="Gene3D" id="2.115.10.20">
    <property type="entry name" value="Glycosyl hydrolase domain, family 43"/>
    <property type="match status" value="1"/>
</dbReference>
<keyword evidence="10" id="KW-1185">Reference proteome</keyword>
<protein>
    <submittedName>
        <fullName evidence="9">Beta-xylosidase</fullName>
    </submittedName>
</protein>
<keyword evidence="2" id="KW-0624">Polysaccharide degradation</keyword>
<dbReference type="SUPFAM" id="SSF75005">
    <property type="entry name" value="Arabinanase/levansucrase/invertase"/>
    <property type="match status" value="1"/>
</dbReference>
<evidence type="ECO:0000256" key="3">
    <source>
        <dbReference type="ARBA" id="ARBA00022801"/>
    </source>
</evidence>
<keyword evidence="3 8" id="KW-0378">Hydrolase</keyword>
<keyword evidence="4" id="KW-0119">Carbohydrate metabolism</keyword>
<evidence type="ECO:0000256" key="4">
    <source>
        <dbReference type="ARBA" id="ARBA00023277"/>
    </source>
</evidence>